<dbReference type="PANTHER" id="PTHR18934:SF83">
    <property type="entry name" value="PRE-MRNA-SPLICING FACTOR ATP-DEPENDENT RNA HELICASE DHX16"/>
    <property type="match status" value="1"/>
</dbReference>
<evidence type="ECO:0000256" key="2">
    <source>
        <dbReference type="ARBA" id="ARBA00012552"/>
    </source>
</evidence>
<comment type="subcellular location">
    <subcellularLocation>
        <location evidence="1">Nucleus</location>
    </subcellularLocation>
</comment>
<dbReference type="InterPro" id="IPR011709">
    <property type="entry name" value="DEAD-box_helicase_OB_fold"/>
</dbReference>
<comment type="catalytic activity">
    <reaction evidence="9">
        <text>ATP + H2O = ADP + phosphate + H(+)</text>
        <dbReference type="Rhea" id="RHEA:13065"/>
        <dbReference type="ChEBI" id="CHEBI:15377"/>
        <dbReference type="ChEBI" id="CHEBI:15378"/>
        <dbReference type="ChEBI" id="CHEBI:30616"/>
        <dbReference type="ChEBI" id="CHEBI:43474"/>
        <dbReference type="ChEBI" id="CHEBI:456216"/>
        <dbReference type="EC" id="3.6.4.13"/>
    </reaction>
</comment>
<dbReference type="OrthoDB" id="10253254at2759"/>
<dbReference type="FunFam" id="3.40.50.300:FF:000726">
    <property type="entry name" value="Pre-mRNA-splicing factor ATP-dependent RNA helicase"/>
    <property type="match status" value="1"/>
</dbReference>
<evidence type="ECO:0000256" key="3">
    <source>
        <dbReference type="ARBA" id="ARBA00022664"/>
    </source>
</evidence>
<evidence type="ECO:0000313" key="15">
    <source>
        <dbReference type="Proteomes" id="UP000769528"/>
    </source>
</evidence>
<reference evidence="14" key="2">
    <citation type="submission" date="2021-01" db="EMBL/GenBank/DDBJ databases">
        <authorList>
            <person name="Schikora-Tamarit M.A."/>
        </authorList>
    </citation>
    <scope>NUCLEOTIDE SEQUENCE</scope>
    <source>
        <strain evidence="14">CBS6341</strain>
    </source>
</reference>
<reference evidence="14" key="1">
    <citation type="journal article" date="2021" name="Open Biol.">
        <title>Shared evolutionary footprints suggest mitochondrial oxidative damage underlies multiple complex I losses in fungi.</title>
        <authorList>
            <person name="Schikora-Tamarit M.A."/>
            <person name="Marcet-Houben M."/>
            <person name="Nosek J."/>
            <person name="Gabaldon T."/>
        </authorList>
    </citation>
    <scope>NUCLEOTIDE SEQUENCE</scope>
    <source>
        <strain evidence="14">CBS6341</strain>
    </source>
</reference>
<evidence type="ECO:0000256" key="1">
    <source>
        <dbReference type="ARBA" id="ARBA00004123"/>
    </source>
</evidence>
<dbReference type="SUPFAM" id="SSF52540">
    <property type="entry name" value="P-loop containing nucleoside triphosphate hydrolases"/>
    <property type="match status" value="1"/>
</dbReference>
<dbReference type="EMBL" id="JAEUBF010000974">
    <property type="protein sequence ID" value="KAH3673543.1"/>
    <property type="molecule type" value="Genomic_DNA"/>
</dbReference>
<dbReference type="InterPro" id="IPR027417">
    <property type="entry name" value="P-loop_NTPase"/>
</dbReference>
<dbReference type="SMART" id="SM00847">
    <property type="entry name" value="HA2"/>
    <property type="match status" value="1"/>
</dbReference>
<dbReference type="Pfam" id="PF04408">
    <property type="entry name" value="WHD_HA2"/>
    <property type="match status" value="1"/>
</dbReference>
<dbReference type="PROSITE" id="PS51192">
    <property type="entry name" value="HELICASE_ATP_BIND_1"/>
    <property type="match status" value="1"/>
</dbReference>
<evidence type="ECO:0000256" key="9">
    <source>
        <dbReference type="ARBA" id="ARBA00047984"/>
    </source>
</evidence>
<evidence type="ECO:0000256" key="7">
    <source>
        <dbReference type="ARBA" id="ARBA00023187"/>
    </source>
</evidence>
<sequence length="907" mass="103628">MEGQSRFRKKERNRWESESDSEIEDKERENVNENKLNFETQQIHTQSVGQKLAVISNEKPSIGENTKDEIIRNTDELRSLARQKYLDKREEERFHLLEKEVSDLEGDVANYGWSNLTKKEQNDIRYKREVLHLIREKRNIDKSEGYALPEDYVTDSGRINRKRKEEVLNAKFKSNEVFKPDNEQWEQNQISVIKKSKISHPDEIVAPNQDQYDYVFDDSHNIDFVSEDIHRPEETVLDKQIKNEEARIKSIDEVRRSLPVYQYRDELLDAIREHQILIVVGETGSGKTTQLPQYLFENGYSENGKKIACTQPRRVAATSVAARVADEMGVKLGNEVGYSIRFEDNTNEKTVLKYMTDGMLLREFLSDPDLNSYSALMIDEAHERTLSTDILFGLVKDIARSRPDLRLLISSATMNAQKFSDYFDGAPVFNIPGRRFPVDIYYTKQPEANVIHAATTSVLQIHTSQGAGDILVFLTGQDEIEAMAENLQETSRKLGNRIKEMIVCPIYANLPQELQQRIFEPTPKGSRKVVLATNIAETSITIDGIVYVIDTGLVKENTYNPSTGMESLVVNPCSRASADQRAGRAGRVGPGKCFRLYTKWTYYHELQANPTPEILRTNLSSVVLLLLSLGISDLLAFDFMDPPSTETLIKSFELLYALGALKPTGGLTLVGRNMSQFPTDPMLAKVLLSSRKLHCTDEILSIIATLGEAAALFYRPKEKKSLADAAKNSFNKSSDLLTLLEIYKQWVDSGFSAQWCRDNFVQSKSLMRARNVRDQLERLCENVELMVKDKSELEETLTAQEKTINIEKAFTAGFFPNAARLSKTGESYKSLKRNQPVFIHPSSVLYKLKPPPKLLIYYELVLTSKEFMRNCLPIQEKWLTELAPHYFNAKETEEIESNRKKLPKLKN</sequence>
<gene>
    <name evidence="14" type="ORF">WICMUC_003650</name>
</gene>
<feature type="compositionally biased region" description="Basic residues" evidence="11">
    <location>
        <begin position="1"/>
        <end position="12"/>
    </location>
</feature>
<keyword evidence="4" id="KW-0547">Nucleotide-binding</keyword>
<feature type="coiled-coil region" evidence="10">
    <location>
        <begin position="766"/>
        <end position="796"/>
    </location>
</feature>
<keyword evidence="15" id="KW-1185">Reference proteome</keyword>
<dbReference type="GO" id="GO:0005524">
    <property type="term" value="F:ATP binding"/>
    <property type="evidence" value="ECO:0007669"/>
    <property type="project" value="UniProtKB-KW"/>
</dbReference>
<evidence type="ECO:0000256" key="11">
    <source>
        <dbReference type="SAM" id="MobiDB-lite"/>
    </source>
</evidence>
<evidence type="ECO:0000256" key="4">
    <source>
        <dbReference type="ARBA" id="ARBA00022741"/>
    </source>
</evidence>
<keyword evidence="10" id="KW-0175">Coiled coil</keyword>
<dbReference type="Proteomes" id="UP000769528">
    <property type="component" value="Unassembled WGS sequence"/>
</dbReference>
<dbReference type="GO" id="GO:0022613">
    <property type="term" value="P:ribonucleoprotein complex biogenesis"/>
    <property type="evidence" value="ECO:0007669"/>
    <property type="project" value="UniProtKB-ARBA"/>
</dbReference>
<feature type="domain" description="Helicase ATP-binding" evidence="12">
    <location>
        <begin position="268"/>
        <end position="432"/>
    </location>
</feature>
<dbReference type="InterPro" id="IPR007502">
    <property type="entry name" value="Helicase-assoc_dom"/>
</dbReference>
<dbReference type="SMART" id="SM00490">
    <property type="entry name" value="HELICc"/>
    <property type="match status" value="1"/>
</dbReference>
<dbReference type="Pfam" id="PF00270">
    <property type="entry name" value="DEAD"/>
    <property type="match status" value="1"/>
</dbReference>
<feature type="region of interest" description="Disordered" evidence="11">
    <location>
        <begin position="1"/>
        <end position="33"/>
    </location>
</feature>
<name>A0A9P8PJQ2_9ASCO</name>
<dbReference type="GO" id="GO:0000398">
    <property type="term" value="P:mRNA splicing, via spliceosome"/>
    <property type="evidence" value="ECO:0007669"/>
    <property type="project" value="UniProtKB-ARBA"/>
</dbReference>
<dbReference type="SMART" id="SM00487">
    <property type="entry name" value="DEXDc"/>
    <property type="match status" value="1"/>
</dbReference>
<organism evidence="14 15">
    <name type="scientific">Wickerhamomyces mucosus</name>
    <dbReference type="NCBI Taxonomy" id="1378264"/>
    <lineage>
        <taxon>Eukaryota</taxon>
        <taxon>Fungi</taxon>
        <taxon>Dikarya</taxon>
        <taxon>Ascomycota</taxon>
        <taxon>Saccharomycotina</taxon>
        <taxon>Saccharomycetes</taxon>
        <taxon>Phaffomycetales</taxon>
        <taxon>Wickerhamomycetaceae</taxon>
        <taxon>Wickerhamomyces</taxon>
    </lineage>
</organism>
<evidence type="ECO:0000256" key="10">
    <source>
        <dbReference type="SAM" id="Coils"/>
    </source>
</evidence>
<dbReference type="GO" id="GO:0003723">
    <property type="term" value="F:RNA binding"/>
    <property type="evidence" value="ECO:0007669"/>
    <property type="project" value="TreeGrafter"/>
</dbReference>
<evidence type="ECO:0000256" key="6">
    <source>
        <dbReference type="ARBA" id="ARBA00022840"/>
    </source>
</evidence>
<dbReference type="GO" id="GO:0071006">
    <property type="term" value="C:U2-type catalytic step 1 spliceosome"/>
    <property type="evidence" value="ECO:0007669"/>
    <property type="project" value="UniProtKB-ARBA"/>
</dbReference>
<keyword evidence="6" id="KW-0067">ATP-binding</keyword>
<dbReference type="AlphaFoldDB" id="A0A9P8PJQ2"/>
<dbReference type="Pfam" id="PF21010">
    <property type="entry name" value="HA2_C"/>
    <property type="match status" value="1"/>
</dbReference>
<dbReference type="Pfam" id="PF07717">
    <property type="entry name" value="OB_NTP_bind"/>
    <property type="match status" value="1"/>
</dbReference>
<comment type="caution">
    <text evidence="14">The sequence shown here is derived from an EMBL/GenBank/DDBJ whole genome shotgun (WGS) entry which is preliminary data.</text>
</comment>
<keyword evidence="5" id="KW-0378">Hydrolase</keyword>
<evidence type="ECO:0000256" key="8">
    <source>
        <dbReference type="ARBA" id="ARBA00023242"/>
    </source>
</evidence>
<dbReference type="InterPro" id="IPR048333">
    <property type="entry name" value="HA2_WH"/>
</dbReference>
<dbReference type="PROSITE" id="PS51194">
    <property type="entry name" value="HELICASE_CTER"/>
    <property type="match status" value="1"/>
</dbReference>
<dbReference type="InterPro" id="IPR002464">
    <property type="entry name" value="DNA/RNA_helicase_DEAH_CS"/>
</dbReference>
<dbReference type="PANTHER" id="PTHR18934">
    <property type="entry name" value="ATP-DEPENDENT RNA HELICASE"/>
    <property type="match status" value="1"/>
</dbReference>
<dbReference type="PROSITE" id="PS00690">
    <property type="entry name" value="DEAH_ATP_HELICASE"/>
    <property type="match status" value="1"/>
</dbReference>
<dbReference type="GO" id="GO:0003724">
    <property type="term" value="F:RNA helicase activity"/>
    <property type="evidence" value="ECO:0007669"/>
    <property type="project" value="UniProtKB-EC"/>
</dbReference>
<evidence type="ECO:0000259" key="12">
    <source>
        <dbReference type="PROSITE" id="PS51192"/>
    </source>
</evidence>
<proteinExistence type="predicted"/>
<dbReference type="GO" id="GO:0071013">
    <property type="term" value="C:catalytic step 2 spliceosome"/>
    <property type="evidence" value="ECO:0007669"/>
    <property type="project" value="TreeGrafter"/>
</dbReference>
<dbReference type="InterPro" id="IPR001650">
    <property type="entry name" value="Helicase_C-like"/>
</dbReference>
<dbReference type="EC" id="3.6.4.13" evidence="2"/>
<keyword evidence="3" id="KW-0507">mRNA processing</keyword>
<dbReference type="GO" id="GO:0016787">
    <property type="term" value="F:hydrolase activity"/>
    <property type="evidence" value="ECO:0007669"/>
    <property type="project" value="UniProtKB-KW"/>
</dbReference>
<accession>A0A9P8PJQ2</accession>
<dbReference type="GO" id="GO:0071826">
    <property type="term" value="P:protein-RNA complex organization"/>
    <property type="evidence" value="ECO:0007669"/>
    <property type="project" value="UniProtKB-ARBA"/>
</dbReference>
<dbReference type="Pfam" id="PF00271">
    <property type="entry name" value="Helicase_C"/>
    <property type="match status" value="1"/>
</dbReference>
<dbReference type="FunFam" id="3.40.50.300:FF:000007">
    <property type="entry name" value="Pre-mRNA-splicing factor ATP-dependent RNA helicase"/>
    <property type="match status" value="1"/>
</dbReference>
<feature type="domain" description="Helicase C-terminal" evidence="13">
    <location>
        <begin position="457"/>
        <end position="630"/>
    </location>
</feature>
<dbReference type="CDD" id="cd18791">
    <property type="entry name" value="SF2_C_RHA"/>
    <property type="match status" value="1"/>
</dbReference>
<dbReference type="Gene3D" id="3.40.50.300">
    <property type="entry name" value="P-loop containing nucleotide triphosphate hydrolases"/>
    <property type="match status" value="2"/>
</dbReference>
<dbReference type="InterPro" id="IPR014001">
    <property type="entry name" value="Helicase_ATP-bd"/>
</dbReference>
<dbReference type="InterPro" id="IPR011545">
    <property type="entry name" value="DEAD/DEAH_box_helicase_dom"/>
</dbReference>
<dbReference type="Gene3D" id="1.20.120.1080">
    <property type="match status" value="1"/>
</dbReference>
<keyword evidence="7" id="KW-0508">mRNA splicing</keyword>
<protein>
    <recommendedName>
        <fullName evidence="2">RNA helicase</fullName>
        <ecNumber evidence="2">3.6.4.13</ecNumber>
    </recommendedName>
</protein>
<keyword evidence="8" id="KW-0539">Nucleus</keyword>
<evidence type="ECO:0000313" key="14">
    <source>
        <dbReference type="EMBL" id="KAH3673543.1"/>
    </source>
</evidence>
<evidence type="ECO:0000256" key="5">
    <source>
        <dbReference type="ARBA" id="ARBA00022801"/>
    </source>
</evidence>
<evidence type="ECO:0000259" key="13">
    <source>
        <dbReference type="PROSITE" id="PS51194"/>
    </source>
</evidence>